<dbReference type="PANTHER" id="PTHR10672:SF41">
    <property type="entry name" value="CLASS II ALDOLASE_ADDUCIN DOMAIN PROTEIN (AFU_ORTHOLOGUE AFUA_3G01330)"/>
    <property type="match status" value="1"/>
</dbReference>
<feature type="region of interest" description="Disordered" evidence="1">
    <location>
        <begin position="1"/>
        <end position="29"/>
    </location>
</feature>
<feature type="domain" description="Class II aldolase/adducin N-terminal" evidence="2">
    <location>
        <begin position="56"/>
        <end position="238"/>
    </location>
</feature>
<evidence type="ECO:0000256" key="1">
    <source>
        <dbReference type="SAM" id="MobiDB-lite"/>
    </source>
</evidence>
<evidence type="ECO:0000313" key="4">
    <source>
        <dbReference type="Proteomes" id="UP001642482"/>
    </source>
</evidence>
<protein>
    <recommendedName>
        <fullName evidence="2">Class II aldolase/adducin N-terminal domain-containing protein</fullName>
    </recommendedName>
</protein>
<reference evidence="3 4" key="1">
    <citation type="submission" date="2024-01" db="EMBL/GenBank/DDBJ databases">
        <authorList>
            <person name="Allen C."/>
            <person name="Tagirdzhanova G."/>
        </authorList>
    </citation>
    <scope>NUCLEOTIDE SEQUENCE [LARGE SCALE GENOMIC DNA]</scope>
</reference>
<dbReference type="InterPro" id="IPR051017">
    <property type="entry name" value="Aldolase-II_Adducin_sf"/>
</dbReference>
<evidence type="ECO:0000259" key="2">
    <source>
        <dbReference type="SMART" id="SM01007"/>
    </source>
</evidence>
<dbReference type="SUPFAM" id="SSF53639">
    <property type="entry name" value="AraD/HMP-PK domain-like"/>
    <property type="match status" value="1"/>
</dbReference>
<comment type="caution">
    <text evidence="3">The sequence shown here is derived from an EMBL/GenBank/DDBJ whole genome shotgun (WGS) entry which is preliminary data.</text>
</comment>
<dbReference type="Proteomes" id="UP001642482">
    <property type="component" value="Unassembled WGS sequence"/>
</dbReference>
<organism evidence="3 4">
    <name type="scientific">Sporothrix eucalyptigena</name>
    <dbReference type="NCBI Taxonomy" id="1812306"/>
    <lineage>
        <taxon>Eukaryota</taxon>
        <taxon>Fungi</taxon>
        <taxon>Dikarya</taxon>
        <taxon>Ascomycota</taxon>
        <taxon>Pezizomycotina</taxon>
        <taxon>Sordariomycetes</taxon>
        <taxon>Sordariomycetidae</taxon>
        <taxon>Ophiostomatales</taxon>
        <taxon>Ophiostomataceae</taxon>
        <taxon>Sporothrix</taxon>
    </lineage>
</organism>
<evidence type="ECO:0000313" key="3">
    <source>
        <dbReference type="EMBL" id="CAK7237862.1"/>
    </source>
</evidence>
<dbReference type="PANTHER" id="PTHR10672">
    <property type="entry name" value="ADDUCIN"/>
    <property type="match status" value="1"/>
</dbReference>
<dbReference type="EMBL" id="CAWUHD010000195">
    <property type="protein sequence ID" value="CAK7237862.1"/>
    <property type="molecule type" value="Genomic_DNA"/>
</dbReference>
<sequence length="301" mass="32685">MAPSATDDMPVKSTTAPAADTTTHRSGDPSLAFVRDEETLPPVFTDKYAERAHLKHRLALAYRVFAANGFADGVAGHITVRDPVDPTSFWVNPFGLHFSLITDDDLIRVNHEGEVVDGGDNHRLNYAAYAIHAEIHNARRDVLCAAHCHSLYGRAMCATGRGLDMLTQDFCVFYNDHIVYPNFAGLVLATDEGRDIARCLGPRKAALLGNHGLLTAGATIEATIGWFVLLEKLCRVQLAADASSAGSGRPLVTIGEAECVSTWQAIGTNDAGYFMGLPLFQVAEREFGENTYLGRGLRPRK</sequence>
<accession>A0ABP0D0C8</accession>
<dbReference type="NCBIfam" id="NF004855">
    <property type="entry name" value="PRK06208.1"/>
    <property type="match status" value="1"/>
</dbReference>
<dbReference type="Gene3D" id="3.40.225.10">
    <property type="entry name" value="Class II aldolase/adducin N-terminal domain"/>
    <property type="match status" value="1"/>
</dbReference>
<dbReference type="InterPro" id="IPR036409">
    <property type="entry name" value="Aldolase_II/adducin_N_sf"/>
</dbReference>
<name>A0ABP0D0C8_9PEZI</name>
<dbReference type="Pfam" id="PF00596">
    <property type="entry name" value="Aldolase_II"/>
    <property type="match status" value="1"/>
</dbReference>
<proteinExistence type="predicted"/>
<keyword evidence="4" id="KW-1185">Reference proteome</keyword>
<dbReference type="InterPro" id="IPR001303">
    <property type="entry name" value="Aldolase_II/adducin_N"/>
</dbReference>
<gene>
    <name evidence="3" type="ORF">SEUCBS140593_010168</name>
</gene>
<dbReference type="SMART" id="SM01007">
    <property type="entry name" value="Aldolase_II"/>
    <property type="match status" value="1"/>
</dbReference>